<evidence type="ECO:0000256" key="1">
    <source>
        <dbReference type="SAM" id="MobiDB-lite"/>
    </source>
</evidence>
<comment type="caution">
    <text evidence="2">The sequence shown here is derived from an EMBL/GenBank/DDBJ whole genome shotgun (WGS) entry which is preliminary data.</text>
</comment>
<reference evidence="2 3" key="1">
    <citation type="journal article" date="2020" name="ISME J.">
        <title>Uncovering the hidden diversity of litter-decomposition mechanisms in mushroom-forming fungi.</title>
        <authorList>
            <person name="Floudas D."/>
            <person name="Bentzer J."/>
            <person name="Ahren D."/>
            <person name="Johansson T."/>
            <person name="Persson P."/>
            <person name="Tunlid A."/>
        </authorList>
    </citation>
    <scope>NUCLEOTIDE SEQUENCE [LARGE SCALE GENOMIC DNA]</scope>
    <source>
        <strain evidence="2 3">CBS 175.51</strain>
    </source>
</reference>
<feature type="region of interest" description="Disordered" evidence="1">
    <location>
        <begin position="1"/>
        <end position="20"/>
    </location>
</feature>
<dbReference type="Proteomes" id="UP000541558">
    <property type="component" value="Unassembled WGS sequence"/>
</dbReference>
<dbReference type="AlphaFoldDB" id="A0A8H5AW72"/>
<dbReference type="Gene3D" id="3.30.710.10">
    <property type="entry name" value="Potassium Channel Kv1.1, Chain A"/>
    <property type="match status" value="1"/>
</dbReference>
<dbReference type="OrthoDB" id="3184970at2759"/>
<sequence>MSSVTDDTPEHTSKDAASGPEAAFCPLKPDCTLPVDIVLQSTVDGSLIGAHQKCLENFSDGFPTSDSVTPSLDPVPLSEDGDTLKLLMKFMHKQRYPPMSGLDPSSVFELGEAAEKYMVYSAMSPCRDFIERSVTTHPAMSLCYAVKFDYPSIANSAAPYTISTSLEDMEELSKNNHTLLYAWLRYREKYLVASEKALNPAPYYNAKGHIHECGRWSRYFDLTVADMPRTARGLIESVADGSFSLRAYSEHAEILNPCPEWKSDISKGLLSVPKFSTFLSRRVAFAIPVASLCDASR</sequence>
<gene>
    <name evidence="2" type="ORF">D9611_012604</name>
</gene>
<dbReference type="EMBL" id="JAACJK010000227">
    <property type="protein sequence ID" value="KAF5311302.1"/>
    <property type="molecule type" value="Genomic_DNA"/>
</dbReference>
<keyword evidence="3" id="KW-1185">Reference proteome</keyword>
<accession>A0A8H5AW72</accession>
<proteinExistence type="predicted"/>
<dbReference type="InterPro" id="IPR011333">
    <property type="entry name" value="SKP1/BTB/POZ_sf"/>
</dbReference>
<name>A0A8H5AW72_9AGAR</name>
<evidence type="ECO:0000313" key="2">
    <source>
        <dbReference type="EMBL" id="KAF5311302.1"/>
    </source>
</evidence>
<evidence type="ECO:0000313" key="3">
    <source>
        <dbReference type="Proteomes" id="UP000541558"/>
    </source>
</evidence>
<organism evidence="2 3">
    <name type="scientific">Ephemerocybe angulata</name>
    <dbReference type="NCBI Taxonomy" id="980116"/>
    <lineage>
        <taxon>Eukaryota</taxon>
        <taxon>Fungi</taxon>
        <taxon>Dikarya</taxon>
        <taxon>Basidiomycota</taxon>
        <taxon>Agaricomycotina</taxon>
        <taxon>Agaricomycetes</taxon>
        <taxon>Agaricomycetidae</taxon>
        <taxon>Agaricales</taxon>
        <taxon>Agaricineae</taxon>
        <taxon>Psathyrellaceae</taxon>
        <taxon>Ephemerocybe</taxon>
    </lineage>
</organism>
<evidence type="ECO:0008006" key="4">
    <source>
        <dbReference type="Google" id="ProtNLM"/>
    </source>
</evidence>
<protein>
    <recommendedName>
        <fullName evidence="4">BTB domain-containing protein</fullName>
    </recommendedName>
</protein>